<accession>A0A0S2I346</accession>
<dbReference type="KEGG" id="blq:L21SP5_02993"/>
<protein>
    <submittedName>
        <fullName evidence="1">Uncharacterized protein</fullName>
    </submittedName>
</protein>
<evidence type="ECO:0000313" key="1">
    <source>
        <dbReference type="EMBL" id="ALO16613.1"/>
    </source>
</evidence>
<sequence length="52" mass="6377">MILPYKKTKKNFIRIIADRYASTYNFENQNILLNLNCIILFFYKKRNAMKRT</sequence>
<organism evidence="1 2">
    <name type="scientific">Salinivirga cyanobacteriivorans</name>
    <dbReference type="NCBI Taxonomy" id="1307839"/>
    <lineage>
        <taxon>Bacteria</taxon>
        <taxon>Pseudomonadati</taxon>
        <taxon>Bacteroidota</taxon>
        <taxon>Bacteroidia</taxon>
        <taxon>Bacteroidales</taxon>
        <taxon>Salinivirgaceae</taxon>
        <taxon>Salinivirga</taxon>
    </lineage>
</organism>
<dbReference type="EMBL" id="CP013118">
    <property type="protein sequence ID" value="ALO16613.1"/>
    <property type="molecule type" value="Genomic_DNA"/>
</dbReference>
<name>A0A0S2I346_9BACT</name>
<dbReference type="STRING" id="1307839.L21SP5_02993"/>
<proteinExistence type="predicted"/>
<keyword evidence="2" id="KW-1185">Reference proteome</keyword>
<gene>
    <name evidence="1" type="ORF">L21SP5_02993</name>
</gene>
<dbReference type="Proteomes" id="UP000064893">
    <property type="component" value="Chromosome"/>
</dbReference>
<dbReference type="AlphaFoldDB" id="A0A0S2I346"/>
<evidence type="ECO:0000313" key="2">
    <source>
        <dbReference type="Proteomes" id="UP000064893"/>
    </source>
</evidence>
<reference evidence="1 2" key="1">
    <citation type="submission" date="2015-11" db="EMBL/GenBank/DDBJ databases">
        <title>Description and complete genome sequence of a novel strain predominating in hypersaline microbial mats and representing a new family of the Bacteriodetes phylum.</title>
        <authorList>
            <person name="Spring S."/>
            <person name="Bunk B."/>
            <person name="Sproer C."/>
            <person name="Klenk H.-P."/>
        </authorList>
    </citation>
    <scope>NUCLEOTIDE SEQUENCE [LARGE SCALE GENOMIC DNA]</scope>
    <source>
        <strain evidence="1 2">L21-Spi-D4</strain>
    </source>
</reference>